<dbReference type="InterPro" id="IPR017850">
    <property type="entry name" value="Alkaline_phosphatase_core_sf"/>
</dbReference>
<evidence type="ECO:0000256" key="5">
    <source>
        <dbReference type="ARBA" id="ARBA00023295"/>
    </source>
</evidence>
<feature type="signal peptide" evidence="7">
    <location>
        <begin position="1"/>
        <end position="31"/>
    </location>
</feature>
<feature type="domain" description="3-keto-alpha-glucoside-1,2-lyase/3-keto-2-hydroxy-glucal hydratase" evidence="9">
    <location>
        <begin position="815"/>
        <end position="984"/>
    </location>
</feature>
<evidence type="ECO:0000259" key="9">
    <source>
        <dbReference type="Pfam" id="PF06439"/>
    </source>
</evidence>
<dbReference type="Pfam" id="PF04616">
    <property type="entry name" value="Glyco_hydro_43"/>
    <property type="match status" value="1"/>
</dbReference>
<dbReference type="GO" id="GO:0005975">
    <property type="term" value="P:carbohydrate metabolic process"/>
    <property type="evidence" value="ECO:0007669"/>
    <property type="project" value="InterPro"/>
</dbReference>
<evidence type="ECO:0000256" key="4">
    <source>
        <dbReference type="ARBA" id="ARBA00022801"/>
    </source>
</evidence>
<dbReference type="Pfam" id="PF00884">
    <property type="entry name" value="Sulfatase"/>
    <property type="match status" value="1"/>
</dbReference>
<dbReference type="PROSITE" id="PS00523">
    <property type="entry name" value="SULFATASE_1"/>
    <property type="match status" value="1"/>
</dbReference>
<dbReference type="InterPro" id="IPR010496">
    <property type="entry name" value="AL/BT2_dom"/>
</dbReference>
<dbReference type="CDD" id="cd18820">
    <property type="entry name" value="GH43_LbAraf43-like"/>
    <property type="match status" value="1"/>
</dbReference>
<reference evidence="10 11" key="1">
    <citation type="submission" date="2019-02" db="EMBL/GenBank/DDBJ databases">
        <title>Deep-cultivation of Planctomycetes and their phenomic and genomic characterization uncovers novel biology.</title>
        <authorList>
            <person name="Wiegand S."/>
            <person name="Jogler M."/>
            <person name="Boedeker C."/>
            <person name="Pinto D."/>
            <person name="Vollmers J."/>
            <person name="Rivas-Marin E."/>
            <person name="Kohn T."/>
            <person name="Peeters S.H."/>
            <person name="Heuer A."/>
            <person name="Rast P."/>
            <person name="Oberbeckmann S."/>
            <person name="Bunk B."/>
            <person name="Jeske O."/>
            <person name="Meyerdierks A."/>
            <person name="Storesund J.E."/>
            <person name="Kallscheuer N."/>
            <person name="Luecker S."/>
            <person name="Lage O.M."/>
            <person name="Pohl T."/>
            <person name="Merkel B.J."/>
            <person name="Hornburger P."/>
            <person name="Mueller R.-W."/>
            <person name="Bruemmer F."/>
            <person name="Labrenz M."/>
            <person name="Spormann A.M."/>
            <person name="Op den Camp H."/>
            <person name="Overmann J."/>
            <person name="Amann R."/>
            <person name="Jetten M.S.M."/>
            <person name="Mascher T."/>
            <person name="Medema M.H."/>
            <person name="Devos D.P."/>
            <person name="Kaster A.-K."/>
            <person name="Ovreas L."/>
            <person name="Rohde M."/>
            <person name="Galperin M.Y."/>
            <person name="Jogler C."/>
        </authorList>
    </citation>
    <scope>NUCLEOTIDE SEQUENCE [LARGE SCALE GENOMIC DNA]</scope>
    <source>
        <strain evidence="10 11">I41</strain>
    </source>
</reference>
<accession>A0A517U0H2</accession>
<dbReference type="InterPro" id="IPR006710">
    <property type="entry name" value="Glyco_hydro_43"/>
</dbReference>
<dbReference type="KEGG" id="llh:I41_33190"/>
<evidence type="ECO:0000256" key="3">
    <source>
        <dbReference type="ARBA" id="ARBA00022729"/>
    </source>
</evidence>
<evidence type="ECO:0000259" key="8">
    <source>
        <dbReference type="Pfam" id="PF00884"/>
    </source>
</evidence>
<dbReference type="InterPro" id="IPR024607">
    <property type="entry name" value="Sulfatase_CS"/>
</dbReference>
<evidence type="ECO:0000256" key="6">
    <source>
        <dbReference type="SAM" id="MobiDB-lite"/>
    </source>
</evidence>
<evidence type="ECO:0000256" key="2">
    <source>
        <dbReference type="ARBA" id="ARBA00009865"/>
    </source>
</evidence>
<dbReference type="Proteomes" id="UP000317909">
    <property type="component" value="Chromosome"/>
</dbReference>
<dbReference type="Gene3D" id="2.115.10.20">
    <property type="entry name" value="Glycosyl hydrolase domain, family 43"/>
    <property type="match status" value="1"/>
</dbReference>
<feature type="domain" description="Sulfatase N-terminal" evidence="8">
    <location>
        <begin position="37"/>
        <end position="367"/>
    </location>
</feature>
<dbReference type="RefSeq" id="WP_145433913.1">
    <property type="nucleotide sequence ID" value="NZ_CP036339.1"/>
</dbReference>
<dbReference type="EMBL" id="CP036339">
    <property type="protein sequence ID" value="QDT74124.1"/>
    <property type="molecule type" value="Genomic_DNA"/>
</dbReference>
<dbReference type="EC" id="3.2.1.55" evidence="10"/>
<dbReference type="AlphaFoldDB" id="A0A517U0H2"/>
<keyword evidence="4 10" id="KW-0378">Hydrolase</keyword>
<comment type="similarity">
    <text evidence="2">Belongs to the glycosyl hydrolase 43 family.</text>
</comment>
<dbReference type="Pfam" id="PF06439">
    <property type="entry name" value="3keto-disac_hyd"/>
    <property type="match status" value="1"/>
</dbReference>
<feature type="chain" id="PRO_5022204813" evidence="7">
    <location>
        <begin position="32"/>
        <end position="1037"/>
    </location>
</feature>
<proteinExistence type="inferred from homology"/>
<sequence precursor="true">MSANSHYYRFLYAIVAIAVTLLGARAASAGAEPDGRPNILLVLIDDAGFADFPYFQDGRQRMPNLDRLCDEGLRFTQFYVNSPICSPSRAAFVTGQYAIRWGITSYIDASDDNARRGMRDWLEPSAPSLARILHEAGYATAHFGKWHLGGGRDIVAPLIGEYGFDESLTQFEGMGDRILPLLDAGSGRPPVKFSLGVASERLGHGKVRWVERSQETSEFVKPAIKFMERAAAAGKPFYVNVWPDDVHTPLHPPQHLRGDGSKRELYLGVLENMDRQLAELFDFIRNDPQLSRNTIIVVASDNGFEPGAGSAGPLRGSKGNLYEGGVREPLVVWGPGLLEKKAIGSTNDQTVISSIDVVASLLEIVGVELPANVQFDGEDLSAALTGVRPQQRTKPLCWVRPPDRPGQEGENLPDLAIRSGNWKLLTEYDGSHPQLYDIASDPNEQRDLAQQHPEMVQTLTSELLDWHRAATPTSAAATAPRQFANPIFEGADPWIIQHDGKYIACLSDGNRAVALHFSDDLTKLGPKHIVWEAPATGPYSREVWAPELHHLDDRWYIYVAADDGDNRNHLSYVLESKGDDPLGPYELRGPIYTGDDPAQKKDNRWAIDATVFEHHKNRLLIWSGWAADSDEQWLYIAPLKSPWELAGPRVRLCHNADHQWERVGELPDQRGLHEGPQILQHDGRTFIIYSASSSWQPTYKLGMLELQRDGEPLNPADWIKHDQPVFVGTEDTYGVGHASFVKSPDGAEDWIVYHAKRDRSDGWARAVFAHPFTWGADGRPCFGAPVKAGELLKLPSGTPAPAVKRGACDWPTFHSLEGWTYYGHHQMLKIDAGQLLLGVPPKDPANTYRSGEKAVLNDGRWSDLKVAATIRVLSGDRDAGILFRVQRPAVGFDAQQGYFAGIIPGSDRVILGATDGRHWRHIADAPADVEVGKDYRLEATARGDSITLALDGRQVLQATDAAFTRGSIGLRVVDSEAAFSNVSIEPLKRRPQRPKPLRAPAKSASSHRSLQPPGQRRTTLTAHANQPFALCAPSPLW</sequence>
<dbReference type="GO" id="GO:0046556">
    <property type="term" value="F:alpha-L-arabinofuranosidase activity"/>
    <property type="evidence" value="ECO:0007669"/>
    <property type="project" value="UniProtKB-EC"/>
</dbReference>
<name>A0A517U0H2_9BACT</name>
<dbReference type="SUPFAM" id="SSF53649">
    <property type="entry name" value="Alkaline phosphatase-like"/>
    <property type="match status" value="1"/>
</dbReference>
<keyword evidence="5 10" id="KW-0326">Glycosidase</keyword>
<keyword evidence="3 7" id="KW-0732">Signal</keyword>
<feature type="region of interest" description="Disordered" evidence="6">
    <location>
        <begin position="984"/>
        <end position="1025"/>
    </location>
</feature>
<evidence type="ECO:0000256" key="1">
    <source>
        <dbReference type="ARBA" id="ARBA00008779"/>
    </source>
</evidence>
<dbReference type="InterPro" id="IPR023296">
    <property type="entry name" value="Glyco_hydro_beta-prop_sf"/>
</dbReference>
<keyword evidence="11" id="KW-1185">Reference proteome</keyword>
<dbReference type="PANTHER" id="PTHR43817">
    <property type="entry name" value="GLYCOSYL HYDROLASE"/>
    <property type="match status" value="1"/>
</dbReference>
<dbReference type="SUPFAM" id="SSF75005">
    <property type="entry name" value="Arabinanase/levansucrase/invertase"/>
    <property type="match status" value="1"/>
</dbReference>
<evidence type="ECO:0000313" key="10">
    <source>
        <dbReference type="EMBL" id="QDT74124.1"/>
    </source>
</evidence>
<dbReference type="Gene3D" id="3.30.1120.10">
    <property type="match status" value="1"/>
</dbReference>
<dbReference type="Gene3D" id="3.40.720.10">
    <property type="entry name" value="Alkaline Phosphatase, subunit A"/>
    <property type="match status" value="1"/>
</dbReference>
<comment type="similarity">
    <text evidence="1">Belongs to the sulfatase family.</text>
</comment>
<dbReference type="InterPro" id="IPR000917">
    <property type="entry name" value="Sulfatase_N"/>
</dbReference>
<dbReference type="OrthoDB" id="9783154at2"/>
<gene>
    <name evidence="10" type="ORF">I41_33190</name>
</gene>
<protein>
    <submittedName>
        <fullName evidence="10">Extracellular exo-alpha-(1-&gt;5)-L-arabinofuranosidase</fullName>
        <ecNumber evidence="10">3.2.1.55</ecNumber>
    </submittedName>
</protein>
<organism evidence="10 11">
    <name type="scientific">Lacipirellula limnantheis</name>
    <dbReference type="NCBI Taxonomy" id="2528024"/>
    <lineage>
        <taxon>Bacteria</taxon>
        <taxon>Pseudomonadati</taxon>
        <taxon>Planctomycetota</taxon>
        <taxon>Planctomycetia</taxon>
        <taxon>Pirellulales</taxon>
        <taxon>Lacipirellulaceae</taxon>
        <taxon>Lacipirellula</taxon>
    </lineage>
</organism>
<dbReference type="PANTHER" id="PTHR43817:SF1">
    <property type="entry name" value="HYDROLASE, FAMILY 43, PUTATIVE (AFU_ORTHOLOGUE AFUA_3G01660)-RELATED"/>
    <property type="match status" value="1"/>
</dbReference>
<evidence type="ECO:0000313" key="11">
    <source>
        <dbReference type="Proteomes" id="UP000317909"/>
    </source>
</evidence>
<dbReference type="Gene3D" id="2.60.120.560">
    <property type="entry name" value="Exo-inulinase, domain 1"/>
    <property type="match status" value="1"/>
</dbReference>
<evidence type="ECO:0000256" key="7">
    <source>
        <dbReference type="SAM" id="SignalP"/>
    </source>
</evidence>